<feature type="compositionally biased region" description="Basic and acidic residues" evidence="1">
    <location>
        <begin position="25"/>
        <end position="36"/>
    </location>
</feature>
<gene>
    <name evidence="2" type="ORF">GWK47_015980</name>
</gene>
<dbReference type="EMBL" id="JACEEZ010021366">
    <property type="protein sequence ID" value="KAG0713548.1"/>
    <property type="molecule type" value="Genomic_DNA"/>
</dbReference>
<dbReference type="Proteomes" id="UP000770661">
    <property type="component" value="Unassembled WGS sequence"/>
</dbReference>
<keyword evidence="3" id="KW-1185">Reference proteome</keyword>
<evidence type="ECO:0000313" key="3">
    <source>
        <dbReference type="Proteomes" id="UP000770661"/>
    </source>
</evidence>
<name>A0A8J4XSW0_CHIOP</name>
<evidence type="ECO:0000313" key="2">
    <source>
        <dbReference type="EMBL" id="KAG0713548.1"/>
    </source>
</evidence>
<organism evidence="2 3">
    <name type="scientific">Chionoecetes opilio</name>
    <name type="common">Atlantic snow crab</name>
    <name type="synonym">Cancer opilio</name>
    <dbReference type="NCBI Taxonomy" id="41210"/>
    <lineage>
        <taxon>Eukaryota</taxon>
        <taxon>Metazoa</taxon>
        <taxon>Ecdysozoa</taxon>
        <taxon>Arthropoda</taxon>
        <taxon>Crustacea</taxon>
        <taxon>Multicrustacea</taxon>
        <taxon>Malacostraca</taxon>
        <taxon>Eumalacostraca</taxon>
        <taxon>Eucarida</taxon>
        <taxon>Decapoda</taxon>
        <taxon>Pleocyemata</taxon>
        <taxon>Brachyura</taxon>
        <taxon>Eubrachyura</taxon>
        <taxon>Majoidea</taxon>
        <taxon>Majidae</taxon>
        <taxon>Chionoecetes</taxon>
    </lineage>
</organism>
<reference evidence="2" key="1">
    <citation type="submission" date="2020-07" db="EMBL/GenBank/DDBJ databases">
        <title>The High-quality genome of the commercially important snow crab, Chionoecetes opilio.</title>
        <authorList>
            <person name="Jeong J.-H."/>
            <person name="Ryu S."/>
        </authorList>
    </citation>
    <scope>NUCLEOTIDE SEQUENCE</scope>
    <source>
        <strain evidence="2">MADBK_172401_WGS</strain>
        <tissue evidence="2">Digestive gland</tissue>
    </source>
</reference>
<evidence type="ECO:0000256" key="1">
    <source>
        <dbReference type="SAM" id="MobiDB-lite"/>
    </source>
</evidence>
<protein>
    <submittedName>
        <fullName evidence="2">Uncharacterized protein</fullName>
    </submittedName>
</protein>
<dbReference type="AlphaFoldDB" id="A0A8J4XSW0"/>
<feature type="compositionally biased region" description="Basic and acidic residues" evidence="1">
    <location>
        <begin position="58"/>
        <end position="72"/>
    </location>
</feature>
<feature type="compositionally biased region" description="Polar residues" evidence="1">
    <location>
        <begin position="10"/>
        <end position="24"/>
    </location>
</feature>
<accession>A0A8J4XSW0</accession>
<proteinExistence type="predicted"/>
<feature type="region of interest" description="Disordered" evidence="1">
    <location>
        <begin position="1"/>
        <end position="72"/>
    </location>
</feature>
<sequence length="182" mass="20505">MARIKPHAPSTMQAVFQGHFTKSTESTRNKGRKGDPGGKGMFLPGINSLFRHRASSHPGKEKKPMLSREKKERTSVLQEEAEKKAHILVMQICDHGSKAESKRAEDCRREGTSMNLPKFSPKFFSSHTAKVLRCVPWVPQNRHEGNAEEWITKNLAWMFTPTRHWTLNFPGGSGELLTSAVP</sequence>
<comment type="caution">
    <text evidence="2">The sequence shown here is derived from an EMBL/GenBank/DDBJ whole genome shotgun (WGS) entry which is preliminary data.</text>
</comment>